<gene>
    <name evidence="3" type="primary">HPC2</name>
    <name evidence="3" type="ORF">LTR05_007140</name>
</gene>
<feature type="compositionally biased region" description="Low complexity" evidence="1">
    <location>
        <begin position="537"/>
        <end position="546"/>
    </location>
</feature>
<comment type="caution">
    <text evidence="3">The sequence shown here is derived from an EMBL/GenBank/DDBJ whole genome shotgun (WGS) entry which is preliminary data.</text>
</comment>
<proteinExistence type="predicted"/>
<keyword evidence="4" id="KW-1185">Reference proteome</keyword>
<sequence>MEVADRSSSNDLSSAPSSGDEGSNLLQSTSAHPNTIVVAQSTSTTSLPSSVAIAKSDRVAARSPATRQDGAPPKPSKARKKKVDPNAPPASEKEKSVPKPRKAPATGARASKKQKTEDTPPVSTISQQTAQSAHLSTSRLVQPLSFASDTRPTFLNEDAKTTQNGFSNQTSAMHSQPQSPSSIRYQTTPQPQPAAPRLRNIFDPVRGIERSSESIQTVTYPSLSATPPRQTFRPSASPAISSIINHPESDGHVPSSAVSMPKPQVRQTFEAEPTSNGTNSYKHNDVGAFSADIVPSRASPPEKPVVDSENKPKRAKEQPPPMPVGSGLLSSSFFGGDSMVEKSDKVEKGINIVLQIDLKKDENKIFNFARLAEEKYGFAAVYPRQAAQKEKLARVAAAGAALERAGSGNKRGEVSVAESGEEDLSVDIDSENDGDIHMTGMNGTNENSGTDGPAPKQRRKRKDDYDMEDPFVDDSEALWEAQAAASRDGFFVYMGSLVTEEKPPADKVEGTSKRGGRGRGRGGGLGSRGGRGGVASGAGNESTTKGAGPGSRGGGTTRKPRITKAERQQRELEKKHREQAGSALSTKPPVAAV</sequence>
<dbReference type="Proteomes" id="UP001309876">
    <property type="component" value="Unassembled WGS sequence"/>
</dbReference>
<organism evidence="3 4">
    <name type="scientific">Lithohypha guttulata</name>
    <dbReference type="NCBI Taxonomy" id="1690604"/>
    <lineage>
        <taxon>Eukaryota</taxon>
        <taxon>Fungi</taxon>
        <taxon>Dikarya</taxon>
        <taxon>Ascomycota</taxon>
        <taxon>Pezizomycotina</taxon>
        <taxon>Eurotiomycetes</taxon>
        <taxon>Chaetothyriomycetidae</taxon>
        <taxon>Chaetothyriales</taxon>
        <taxon>Trichomeriaceae</taxon>
        <taxon>Lithohypha</taxon>
    </lineage>
</organism>
<name>A0AAN7Y465_9EURO</name>
<feature type="region of interest" description="Disordered" evidence="1">
    <location>
        <begin position="497"/>
        <end position="593"/>
    </location>
</feature>
<feature type="compositionally biased region" description="Basic and acidic residues" evidence="1">
    <location>
        <begin position="304"/>
        <end position="317"/>
    </location>
</feature>
<feature type="compositionally biased region" description="Polar residues" evidence="1">
    <location>
        <begin position="213"/>
        <end position="233"/>
    </location>
</feature>
<feature type="compositionally biased region" description="Polar residues" evidence="1">
    <location>
        <begin position="161"/>
        <end position="185"/>
    </location>
</feature>
<feature type="compositionally biased region" description="Acidic residues" evidence="1">
    <location>
        <begin position="419"/>
        <end position="433"/>
    </location>
</feature>
<feature type="compositionally biased region" description="Polar residues" evidence="1">
    <location>
        <begin position="20"/>
        <end position="49"/>
    </location>
</feature>
<dbReference type="AlphaFoldDB" id="A0AAN7Y465"/>
<protein>
    <submittedName>
        <fullName evidence="3">HIR complex subunit</fullName>
    </submittedName>
</protein>
<accession>A0AAN7Y465</accession>
<feature type="region of interest" description="Disordered" evidence="1">
    <location>
        <begin position="1"/>
        <end position="330"/>
    </location>
</feature>
<feature type="compositionally biased region" description="Low complexity" evidence="1">
    <location>
        <begin position="7"/>
        <end position="18"/>
    </location>
</feature>
<evidence type="ECO:0000313" key="4">
    <source>
        <dbReference type="Proteomes" id="UP001309876"/>
    </source>
</evidence>
<feature type="compositionally biased region" description="Basic and acidic residues" evidence="1">
    <location>
        <begin position="563"/>
        <end position="579"/>
    </location>
</feature>
<feature type="compositionally biased region" description="Low complexity" evidence="1">
    <location>
        <begin position="234"/>
        <end position="244"/>
    </location>
</feature>
<feature type="compositionally biased region" description="Polar residues" evidence="1">
    <location>
        <begin position="441"/>
        <end position="450"/>
    </location>
</feature>
<feature type="compositionally biased region" description="Polar residues" evidence="1">
    <location>
        <begin position="121"/>
        <end position="153"/>
    </location>
</feature>
<dbReference type="Pfam" id="PF08729">
    <property type="entry name" value="HUN"/>
    <property type="match status" value="1"/>
</dbReference>
<feature type="domain" description="Hpc2-related" evidence="2">
    <location>
        <begin position="459"/>
        <end position="497"/>
    </location>
</feature>
<feature type="compositionally biased region" description="Basic and acidic residues" evidence="1">
    <location>
        <begin position="499"/>
        <end position="512"/>
    </location>
</feature>
<evidence type="ECO:0000313" key="3">
    <source>
        <dbReference type="EMBL" id="KAK5081998.1"/>
    </source>
</evidence>
<feature type="region of interest" description="Disordered" evidence="1">
    <location>
        <begin position="398"/>
        <end position="469"/>
    </location>
</feature>
<evidence type="ECO:0000256" key="1">
    <source>
        <dbReference type="SAM" id="MobiDB-lite"/>
    </source>
</evidence>
<feature type="compositionally biased region" description="Gly residues" evidence="1">
    <location>
        <begin position="521"/>
        <end position="536"/>
    </location>
</feature>
<feature type="compositionally biased region" description="Gly residues" evidence="1">
    <location>
        <begin position="547"/>
        <end position="556"/>
    </location>
</feature>
<reference evidence="3 4" key="1">
    <citation type="submission" date="2023-08" db="EMBL/GenBank/DDBJ databases">
        <title>Black Yeasts Isolated from many extreme environments.</title>
        <authorList>
            <person name="Coleine C."/>
            <person name="Stajich J.E."/>
            <person name="Selbmann L."/>
        </authorList>
    </citation>
    <scope>NUCLEOTIDE SEQUENCE [LARGE SCALE GENOMIC DNA]</scope>
    <source>
        <strain evidence="3 4">CCFEE 5910</strain>
    </source>
</reference>
<dbReference type="InterPro" id="IPR014840">
    <property type="entry name" value="HRD"/>
</dbReference>
<dbReference type="EMBL" id="JAVRRJ010000008">
    <property type="protein sequence ID" value="KAK5081998.1"/>
    <property type="molecule type" value="Genomic_DNA"/>
</dbReference>
<evidence type="ECO:0000259" key="2">
    <source>
        <dbReference type="Pfam" id="PF08729"/>
    </source>
</evidence>